<keyword evidence="9 12" id="KW-0949">S-adenosyl-L-methionine</keyword>
<evidence type="ECO:0000256" key="6">
    <source>
        <dbReference type="ARBA" id="ARBA00022552"/>
    </source>
</evidence>
<name>A0ABM8L9N3_9BURK</name>
<dbReference type="NCBIfam" id="NF008692">
    <property type="entry name" value="PRK11713.1-5"/>
    <property type="match status" value="1"/>
</dbReference>
<evidence type="ECO:0000256" key="3">
    <source>
        <dbReference type="ARBA" id="ARBA00012328"/>
    </source>
</evidence>
<evidence type="ECO:0000256" key="2">
    <source>
        <dbReference type="ARBA" id="ARBA00005528"/>
    </source>
</evidence>
<reference evidence="15 16" key="1">
    <citation type="submission" date="2020-04" db="EMBL/GenBank/DDBJ databases">
        <authorList>
            <person name="De Canck E."/>
        </authorList>
    </citation>
    <scope>NUCLEOTIDE SEQUENCE [LARGE SCALE GENOMIC DNA]</scope>
    <source>
        <strain evidence="15 16">LMG 3415</strain>
    </source>
</reference>
<dbReference type="Pfam" id="PF04452">
    <property type="entry name" value="Methyltrans_RNA"/>
    <property type="match status" value="1"/>
</dbReference>
<dbReference type="GO" id="GO:0008168">
    <property type="term" value="F:methyltransferase activity"/>
    <property type="evidence" value="ECO:0007669"/>
    <property type="project" value="UniProtKB-KW"/>
</dbReference>
<keyword evidence="6 12" id="KW-0698">rRNA processing</keyword>
<comment type="catalytic activity">
    <reaction evidence="11 12">
        <text>uridine(1498) in 16S rRNA + S-adenosyl-L-methionine = N(3)-methyluridine(1498) in 16S rRNA + S-adenosyl-L-homocysteine + H(+)</text>
        <dbReference type="Rhea" id="RHEA:42920"/>
        <dbReference type="Rhea" id="RHEA-COMP:10283"/>
        <dbReference type="Rhea" id="RHEA-COMP:10284"/>
        <dbReference type="ChEBI" id="CHEBI:15378"/>
        <dbReference type="ChEBI" id="CHEBI:57856"/>
        <dbReference type="ChEBI" id="CHEBI:59789"/>
        <dbReference type="ChEBI" id="CHEBI:65315"/>
        <dbReference type="ChEBI" id="CHEBI:74502"/>
        <dbReference type="EC" id="2.1.1.193"/>
    </reaction>
</comment>
<dbReference type="Pfam" id="PF20260">
    <property type="entry name" value="PUA_4"/>
    <property type="match status" value="1"/>
</dbReference>
<evidence type="ECO:0000259" key="13">
    <source>
        <dbReference type="Pfam" id="PF04452"/>
    </source>
</evidence>
<evidence type="ECO:0000259" key="14">
    <source>
        <dbReference type="Pfam" id="PF20260"/>
    </source>
</evidence>
<dbReference type="InterPro" id="IPR046886">
    <property type="entry name" value="RsmE_MTase_dom"/>
</dbReference>
<evidence type="ECO:0000256" key="5">
    <source>
        <dbReference type="ARBA" id="ARBA00022490"/>
    </source>
</evidence>
<dbReference type="PIRSF" id="PIRSF015601">
    <property type="entry name" value="MTase_slr0722"/>
    <property type="match status" value="1"/>
</dbReference>
<comment type="similarity">
    <text evidence="2 12">Belongs to the RNA methyltransferase RsmE family.</text>
</comment>
<dbReference type="Gene3D" id="3.40.1280.10">
    <property type="match status" value="1"/>
</dbReference>
<dbReference type="EC" id="2.1.1.193" evidence="3 12"/>
<dbReference type="EMBL" id="CADIKR010000001">
    <property type="protein sequence ID" value="CAB3838588.1"/>
    <property type="molecule type" value="Genomic_DNA"/>
</dbReference>
<keyword evidence="7 12" id="KW-0489">Methyltransferase</keyword>
<proteinExistence type="inferred from homology"/>
<keyword evidence="5 12" id="KW-0963">Cytoplasm</keyword>
<dbReference type="Proteomes" id="UP000507140">
    <property type="component" value="Unassembled WGS sequence"/>
</dbReference>
<evidence type="ECO:0000313" key="16">
    <source>
        <dbReference type="Proteomes" id="UP000507140"/>
    </source>
</evidence>
<dbReference type="InterPro" id="IPR046887">
    <property type="entry name" value="RsmE_PUA-like"/>
</dbReference>
<evidence type="ECO:0000256" key="9">
    <source>
        <dbReference type="ARBA" id="ARBA00022691"/>
    </source>
</evidence>
<comment type="caution">
    <text evidence="15">The sequence shown here is derived from an EMBL/GenBank/DDBJ whole genome shotgun (WGS) entry which is preliminary data.</text>
</comment>
<sequence length="261" mass="27783">MVGYAYSVSPLSFRVPFPMPAPRFYCDAPLAAGARIALPEALAHHALRVLRLRAGETVTLFNGQGGEYPAVLEVEGKAGFAQLGDFNPREAELGGRITLAQGLPSGDKMDWVVEKAVELGAARVSPIAAQRSVLQLSGARLEKRVGHWQRIAQSAAEQCGRNRLMAVDAPQSLDDWLGQPADGLRVLCHPEATDDLATALQGASDQTSITLLVGPEGGWSDKELEAARKAGVRAVRFGPRVLRTETAGLALLSAVSALRGW</sequence>
<dbReference type="Gene3D" id="2.40.240.20">
    <property type="entry name" value="Hypothetical PUA domain-like, domain 1"/>
    <property type="match status" value="1"/>
</dbReference>
<feature type="domain" description="Ribosomal RNA small subunit methyltransferase E PUA-like" evidence="14">
    <location>
        <begin position="39"/>
        <end position="77"/>
    </location>
</feature>
<accession>A0ABM8L9N3</accession>
<organism evidence="15 16">
    <name type="scientific">Achromobacter mucicolens</name>
    <dbReference type="NCBI Taxonomy" id="1389922"/>
    <lineage>
        <taxon>Bacteria</taxon>
        <taxon>Pseudomonadati</taxon>
        <taxon>Pseudomonadota</taxon>
        <taxon>Betaproteobacteria</taxon>
        <taxon>Burkholderiales</taxon>
        <taxon>Alcaligenaceae</taxon>
        <taxon>Achromobacter</taxon>
    </lineage>
</organism>
<protein>
    <recommendedName>
        <fullName evidence="4 12">Ribosomal RNA small subunit methyltransferase E</fullName>
        <ecNumber evidence="3 12">2.1.1.193</ecNumber>
    </recommendedName>
</protein>
<gene>
    <name evidence="15" type="primary">rsmE</name>
    <name evidence="15" type="ORF">LMG3415_01318</name>
</gene>
<evidence type="ECO:0000256" key="4">
    <source>
        <dbReference type="ARBA" id="ARBA00013673"/>
    </source>
</evidence>
<evidence type="ECO:0000256" key="12">
    <source>
        <dbReference type="PIRNR" id="PIRNR015601"/>
    </source>
</evidence>
<evidence type="ECO:0000256" key="11">
    <source>
        <dbReference type="ARBA" id="ARBA00047944"/>
    </source>
</evidence>
<dbReference type="InterPro" id="IPR006700">
    <property type="entry name" value="RsmE"/>
</dbReference>
<evidence type="ECO:0000256" key="10">
    <source>
        <dbReference type="ARBA" id="ARBA00025699"/>
    </source>
</evidence>
<evidence type="ECO:0000256" key="1">
    <source>
        <dbReference type="ARBA" id="ARBA00004496"/>
    </source>
</evidence>
<dbReference type="InterPro" id="IPR029026">
    <property type="entry name" value="tRNA_m1G_MTases_N"/>
</dbReference>
<dbReference type="GO" id="GO:0032259">
    <property type="term" value="P:methylation"/>
    <property type="evidence" value="ECO:0007669"/>
    <property type="project" value="UniProtKB-KW"/>
</dbReference>
<evidence type="ECO:0000256" key="7">
    <source>
        <dbReference type="ARBA" id="ARBA00022603"/>
    </source>
</evidence>
<dbReference type="PANTHER" id="PTHR30027:SF3">
    <property type="entry name" value="16S RRNA (URACIL(1498)-N(3))-METHYLTRANSFERASE"/>
    <property type="match status" value="1"/>
</dbReference>
<keyword evidence="16" id="KW-1185">Reference proteome</keyword>
<evidence type="ECO:0000313" key="15">
    <source>
        <dbReference type="EMBL" id="CAB3838588.1"/>
    </source>
</evidence>
<dbReference type="SUPFAM" id="SSF75217">
    <property type="entry name" value="alpha/beta knot"/>
    <property type="match status" value="1"/>
</dbReference>
<feature type="domain" description="Ribosomal RNA small subunit methyltransferase E methyltransferase" evidence="13">
    <location>
        <begin position="96"/>
        <end position="255"/>
    </location>
</feature>
<comment type="subcellular location">
    <subcellularLocation>
        <location evidence="1 12">Cytoplasm</location>
    </subcellularLocation>
</comment>
<keyword evidence="8 12" id="KW-0808">Transferase</keyword>
<dbReference type="SUPFAM" id="SSF88697">
    <property type="entry name" value="PUA domain-like"/>
    <property type="match status" value="1"/>
</dbReference>
<dbReference type="PANTHER" id="PTHR30027">
    <property type="entry name" value="RIBOSOMAL RNA SMALL SUBUNIT METHYLTRANSFERASE E"/>
    <property type="match status" value="1"/>
</dbReference>
<evidence type="ECO:0000256" key="8">
    <source>
        <dbReference type="ARBA" id="ARBA00022679"/>
    </source>
</evidence>
<comment type="function">
    <text evidence="10 12">Specifically methylates the N3 position of the uracil ring of uridine 1498 (m3U1498) in 16S rRNA. Acts on the fully assembled 30S ribosomal subunit.</text>
</comment>
<dbReference type="CDD" id="cd18084">
    <property type="entry name" value="RsmE-like"/>
    <property type="match status" value="1"/>
</dbReference>
<dbReference type="NCBIfam" id="TIGR00046">
    <property type="entry name" value="RsmE family RNA methyltransferase"/>
    <property type="match status" value="1"/>
</dbReference>
<dbReference type="InterPro" id="IPR015947">
    <property type="entry name" value="PUA-like_sf"/>
</dbReference>
<dbReference type="InterPro" id="IPR029028">
    <property type="entry name" value="Alpha/beta_knot_MTases"/>
</dbReference>